<dbReference type="EMBL" id="JANPWB010000005">
    <property type="protein sequence ID" value="KAJ1185692.1"/>
    <property type="molecule type" value="Genomic_DNA"/>
</dbReference>
<dbReference type="Proteomes" id="UP001066276">
    <property type="component" value="Chromosome 3_1"/>
</dbReference>
<gene>
    <name evidence="1" type="ORF">NDU88_002482</name>
</gene>
<proteinExistence type="predicted"/>
<accession>A0AAV7U9F0</accession>
<sequence>MASHLSWMERGDPELSSYSAWYMWEINLRPSAKPNNATRLLELMGVYGKVGRRTLGHLLHSSQFTLEEGQRSLIRFELTLQCSAAAMDPQIPCDRATNTFDWLAHLETSSTGSSFSFLLLWACLLSLHTSAAQVELFLF</sequence>
<name>A0AAV7U9F0_PLEWA</name>
<organism evidence="1 2">
    <name type="scientific">Pleurodeles waltl</name>
    <name type="common">Iberian ribbed newt</name>
    <dbReference type="NCBI Taxonomy" id="8319"/>
    <lineage>
        <taxon>Eukaryota</taxon>
        <taxon>Metazoa</taxon>
        <taxon>Chordata</taxon>
        <taxon>Craniata</taxon>
        <taxon>Vertebrata</taxon>
        <taxon>Euteleostomi</taxon>
        <taxon>Amphibia</taxon>
        <taxon>Batrachia</taxon>
        <taxon>Caudata</taxon>
        <taxon>Salamandroidea</taxon>
        <taxon>Salamandridae</taxon>
        <taxon>Pleurodelinae</taxon>
        <taxon>Pleurodeles</taxon>
    </lineage>
</organism>
<comment type="caution">
    <text evidence="1">The sequence shown here is derived from an EMBL/GenBank/DDBJ whole genome shotgun (WGS) entry which is preliminary data.</text>
</comment>
<reference evidence="1" key="1">
    <citation type="journal article" date="2022" name="bioRxiv">
        <title>Sequencing and chromosome-scale assembly of the giantPleurodeles waltlgenome.</title>
        <authorList>
            <person name="Brown T."/>
            <person name="Elewa A."/>
            <person name="Iarovenko S."/>
            <person name="Subramanian E."/>
            <person name="Araus A.J."/>
            <person name="Petzold A."/>
            <person name="Susuki M."/>
            <person name="Suzuki K.-i.T."/>
            <person name="Hayashi T."/>
            <person name="Toyoda A."/>
            <person name="Oliveira C."/>
            <person name="Osipova E."/>
            <person name="Leigh N.D."/>
            <person name="Simon A."/>
            <person name="Yun M.H."/>
        </authorList>
    </citation>
    <scope>NUCLEOTIDE SEQUENCE</scope>
    <source>
        <strain evidence="1">20211129_DDA</strain>
        <tissue evidence="1">Liver</tissue>
    </source>
</reference>
<protein>
    <submittedName>
        <fullName evidence="1">Uncharacterized protein</fullName>
    </submittedName>
</protein>
<evidence type="ECO:0000313" key="1">
    <source>
        <dbReference type="EMBL" id="KAJ1185692.1"/>
    </source>
</evidence>
<dbReference type="AlphaFoldDB" id="A0AAV7U9F0"/>
<keyword evidence="2" id="KW-1185">Reference proteome</keyword>
<evidence type="ECO:0000313" key="2">
    <source>
        <dbReference type="Proteomes" id="UP001066276"/>
    </source>
</evidence>